<evidence type="ECO:0000256" key="10">
    <source>
        <dbReference type="ARBA" id="ARBA00023242"/>
    </source>
</evidence>
<dbReference type="PANTHER" id="PTHR23196:SF1">
    <property type="entry name" value="PAX-INTERACTING PROTEIN 1"/>
    <property type="match status" value="1"/>
</dbReference>
<dbReference type="CDD" id="cd00027">
    <property type="entry name" value="BRCT"/>
    <property type="match status" value="1"/>
</dbReference>
<evidence type="ECO:0000256" key="4">
    <source>
        <dbReference type="ARBA" id="ARBA00022454"/>
    </source>
</evidence>
<dbReference type="SMART" id="SM00292">
    <property type="entry name" value="BRCT"/>
    <property type="match status" value="2"/>
</dbReference>
<dbReference type="GO" id="GO:0005694">
    <property type="term" value="C:chromosome"/>
    <property type="evidence" value="ECO:0007669"/>
    <property type="project" value="UniProtKB-SubCell"/>
</dbReference>
<dbReference type="Gene3D" id="2.60.200.20">
    <property type="match status" value="1"/>
</dbReference>
<keyword evidence="11" id="KW-0131">Cell cycle</keyword>
<sequence length="547" mass="60994">LQVGCLKYQEEEEGEFKVVELYSGETTIGRVSSSGVGRHVIIPHPILYFRNFHFLQKPLGDSIHGLICIDKKGFWQLSEMTELFRRHYTVSALHARLTISGETFLIADLGSTNGTMVNGVILTERFIQYQVKEGDCLKFGDLKCQVSLRCGFKEKFLSSIFLVIADLTDASVKSCEINDENLADSIKKGKSDSVREVGKNLFCAANTSSSSVSVLKTVVEENLNCADKDVGMDTPSKYDKEELVSILVEAKQKNHRDLLPPIEQSHIKIYEFHGLGAENCNICPEAGNFGTRDQFFGFKISGSPSSLHPESESQKNVLSRFNEIDRCESAQDQFGISKKKRCRKSLMKFNDIRVFFLSGFTEDQLTAMIKKIEKMGAQTTLSISDATHVIGVKVRRTTNFVCAVALRLPIVSEEWIDDSLALKTDTWKRHLLLDPVGEKRAEIVIRDIYKEPFSDILAGFSVYTTTNVVPPKDQIKTVVECIGAKLIDALPAKKWKCVVLTSQKDYDSSEVNLAKNIGIPIIECRSLYAAIFCNSTSALKFISGSLG</sequence>
<keyword evidence="10" id="KW-0539">Nucleus</keyword>
<dbReference type="Gene3D" id="3.40.50.10190">
    <property type="entry name" value="BRCT domain"/>
    <property type="match status" value="2"/>
</dbReference>
<dbReference type="SMART" id="SM00240">
    <property type="entry name" value="FHA"/>
    <property type="match status" value="1"/>
</dbReference>
<keyword evidence="7" id="KW-0227">DNA damage</keyword>
<dbReference type="InterPro" id="IPR036420">
    <property type="entry name" value="BRCT_dom_sf"/>
</dbReference>
<feature type="domain" description="BRCT" evidence="15">
    <location>
        <begin position="344"/>
        <end position="420"/>
    </location>
</feature>
<dbReference type="PANTHER" id="PTHR23196">
    <property type="entry name" value="PAX TRANSCRIPTION ACTIVATION DOMAIN INTERACTING PROTEIN"/>
    <property type="match status" value="1"/>
</dbReference>
<dbReference type="GO" id="GO:0006974">
    <property type="term" value="P:DNA damage response"/>
    <property type="evidence" value="ECO:0007669"/>
    <property type="project" value="UniProtKB-KW"/>
</dbReference>
<evidence type="ECO:0000256" key="12">
    <source>
        <dbReference type="ARBA" id="ARBA00023858"/>
    </source>
</evidence>
<keyword evidence="8" id="KW-0832">Ubl conjugation</keyword>
<keyword evidence="6" id="KW-0677">Repeat</keyword>
<proteinExistence type="predicted"/>
<dbReference type="WBParaSite" id="EVEC_0001278001-mRNA-1">
    <property type="protein sequence ID" value="EVEC_0001278001-mRNA-1"/>
    <property type="gene ID" value="EVEC_0001278001"/>
</dbReference>
<name>A0A0N4VP57_ENTVE</name>
<dbReference type="InterPro" id="IPR008984">
    <property type="entry name" value="SMAD_FHA_dom_sf"/>
</dbReference>
<evidence type="ECO:0000256" key="13">
    <source>
        <dbReference type="ARBA" id="ARBA00030146"/>
    </source>
</evidence>
<dbReference type="PROSITE" id="PS50006">
    <property type="entry name" value="FHA_DOMAIN"/>
    <property type="match status" value="1"/>
</dbReference>
<protein>
    <recommendedName>
        <fullName evidence="3">Mediator of DNA damage checkpoint protein 1</fullName>
    </recommendedName>
    <alternativeName>
        <fullName evidence="13">PAX transactivation activation domain-interacting protein</fullName>
    </alternativeName>
    <alternativeName>
        <fullName evidence="12">PAX-interacting protein 1</fullName>
    </alternativeName>
</protein>
<evidence type="ECO:0000259" key="15">
    <source>
        <dbReference type="PROSITE" id="PS50172"/>
    </source>
</evidence>
<dbReference type="InterPro" id="IPR000253">
    <property type="entry name" value="FHA_dom"/>
</dbReference>
<evidence type="ECO:0000256" key="7">
    <source>
        <dbReference type="ARBA" id="ARBA00022763"/>
    </source>
</evidence>
<keyword evidence="9" id="KW-0007">Acetylation</keyword>
<organism evidence="16">
    <name type="scientific">Enterobius vermicularis</name>
    <name type="common">Human pinworm</name>
    <dbReference type="NCBI Taxonomy" id="51028"/>
    <lineage>
        <taxon>Eukaryota</taxon>
        <taxon>Metazoa</taxon>
        <taxon>Ecdysozoa</taxon>
        <taxon>Nematoda</taxon>
        <taxon>Chromadorea</taxon>
        <taxon>Rhabditida</taxon>
        <taxon>Spirurina</taxon>
        <taxon>Oxyuridomorpha</taxon>
        <taxon>Oxyuroidea</taxon>
        <taxon>Oxyuridae</taxon>
        <taxon>Enterobius</taxon>
    </lineage>
</organism>
<dbReference type="Pfam" id="PF00498">
    <property type="entry name" value="FHA"/>
    <property type="match status" value="1"/>
</dbReference>
<dbReference type="SUPFAM" id="SSF49879">
    <property type="entry name" value="SMAD/FHA domain"/>
    <property type="match status" value="1"/>
</dbReference>
<accession>A0A0N4VP57</accession>
<dbReference type="PROSITE" id="PS50172">
    <property type="entry name" value="BRCT"/>
    <property type="match status" value="1"/>
</dbReference>
<evidence type="ECO:0000259" key="14">
    <source>
        <dbReference type="PROSITE" id="PS50006"/>
    </source>
</evidence>
<dbReference type="CDD" id="cd22665">
    <property type="entry name" value="FHA_MDC1"/>
    <property type="match status" value="1"/>
</dbReference>
<evidence type="ECO:0000256" key="1">
    <source>
        <dbReference type="ARBA" id="ARBA00004123"/>
    </source>
</evidence>
<dbReference type="GO" id="GO:0005634">
    <property type="term" value="C:nucleus"/>
    <property type="evidence" value="ECO:0007669"/>
    <property type="project" value="UniProtKB-SubCell"/>
</dbReference>
<keyword evidence="5" id="KW-1017">Isopeptide bond</keyword>
<evidence type="ECO:0000256" key="2">
    <source>
        <dbReference type="ARBA" id="ARBA00004286"/>
    </source>
</evidence>
<dbReference type="InterPro" id="IPR051579">
    <property type="entry name" value="DDR_Transcriptional_Reg"/>
</dbReference>
<evidence type="ECO:0000256" key="9">
    <source>
        <dbReference type="ARBA" id="ARBA00022990"/>
    </source>
</evidence>
<evidence type="ECO:0000256" key="8">
    <source>
        <dbReference type="ARBA" id="ARBA00022843"/>
    </source>
</evidence>
<evidence type="ECO:0000256" key="6">
    <source>
        <dbReference type="ARBA" id="ARBA00022737"/>
    </source>
</evidence>
<comment type="subcellular location">
    <subcellularLocation>
        <location evidence="2">Chromosome</location>
    </subcellularLocation>
    <subcellularLocation>
        <location evidence="1">Nucleus</location>
    </subcellularLocation>
</comment>
<evidence type="ECO:0000313" key="16">
    <source>
        <dbReference type="WBParaSite" id="EVEC_0001278001-mRNA-1"/>
    </source>
</evidence>
<evidence type="ECO:0000256" key="5">
    <source>
        <dbReference type="ARBA" id="ARBA00022499"/>
    </source>
</evidence>
<dbReference type="SUPFAM" id="SSF52113">
    <property type="entry name" value="BRCT domain"/>
    <property type="match status" value="2"/>
</dbReference>
<dbReference type="Pfam" id="PF00533">
    <property type="entry name" value="BRCT"/>
    <property type="match status" value="1"/>
</dbReference>
<evidence type="ECO:0000256" key="11">
    <source>
        <dbReference type="ARBA" id="ARBA00023306"/>
    </source>
</evidence>
<reference evidence="16" key="1">
    <citation type="submission" date="2017-02" db="UniProtKB">
        <authorList>
            <consortium name="WormBaseParasite"/>
        </authorList>
    </citation>
    <scope>IDENTIFICATION</scope>
</reference>
<feature type="domain" description="FHA" evidence="14">
    <location>
        <begin position="90"/>
        <end position="122"/>
    </location>
</feature>
<dbReference type="AlphaFoldDB" id="A0A0N4VP57"/>
<dbReference type="InterPro" id="IPR001357">
    <property type="entry name" value="BRCT_dom"/>
</dbReference>
<evidence type="ECO:0000256" key="3">
    <source>
        <dbReference type="ARBA" id="ARBA00015014"/>
    </source>
</evidence>
<keyword evidence="4" id="KW-0158">Chromosome</keyword>